<sequence length="159" mass="17809">MAEMLGDVFHVCPLQYFAQELSAAGHQVFVYVFSAKPSQSQWPEEQRPALYEDLPFLFGAPFSEPGPTWERLLSARMIDLLADFVHRGVLPTLDDGTAWPPYKHLRPAVVEIGSSGLRMLASGFRDGICRRLRPHLLGNRGRTASIAGCVRGNDPFRRE</sequence>
<dbReference type="GO" id="GO:0019695">
    <property type="term" value="P:choline metabolic process"/>
    <property type="evidence" value="ECO:0007669"/>
    <property type="project" value="TreeGrafter"/>
</dbReference>
<dbReference type="InterPro" id="IPR029058">
    <property type="entry name" value="AB_hydrolase_fold"/>
</dbReference>
<evidence type="ECO:0000256" key="2">
    <source>
        <dbReference type="ARBA" id="ARBA00022487"/>
    </source>
</evidence>
<dbReference type="InterPro" id="IPR050654">
    <property type="entry name" value="AChE-related_enzymes"/>
</dbReference>
<reference evidence="6 7" key="1">
    <citation type="journal article" date="2023" name="Arcadia Sci">
        <title>De novo assembly of a long-read Amblyomma americanum tick genome.</title>
        <authorList>
            <person name="Chou S."/>
            <person name="Poskanzer K.E."/>
            <person name="Rollins M."/>
            <person name="Thuy-Boun P.S."/>
        </authorList>
    </citation>
    <scope>NUCLEOTIDE SEQUENCE [LARGE SCALE GENOMIC DNA]</scope>
    <source>
        <strain evidence="6">F_SG_1</strain>
        <tissue evidence="6">Salivary glands</tissue>
    </source>
</reference>
<dbReference type="EMBL" id="JARKHS020024823">
    <property type="protein sequence ID" value="KAK8767891.1"/>
    <property type="molecule type" value="Genomic_DNA"/>
</dbReference>
<keyword evidence="4" id="KW-0325">Glycoprotein</keyword>
<keyword evidence="7" id="KW-1185">Reference proteome</keyword>
<dbReference type="GO" id="GO:0005615">
    <property type="term" value="C:extracellular space"/>
    <property type="evidence" value="ECO:0007669"/>
    <property type="project" value="TreeGrafter"/>
</dbReference>
<name>A0AAQ4DZK1_AMBAM</name>
<evidence type="ECO:0000256" key="1">
    <source>
        <dbReference type="ARBA" id="ARBA00005964"/>
    </source>
</evidence>
<feature type="domain" description="Carboxylesterase type B" evidence="5">
    <location>
        <begin position="1"/>
        <end position="116"/>
    </location>
</feature>
<comment type="caution">
    <text evidence="6">The sequence shown here is derived from an EMBL/GenBank/DDBJ whole genome shotgun (WGS) entry which is preliminary data.</text>
</comment>
<keyword evidence="3" id="KW-0378">Hydrolase</keyword>
<dbReference type="Pfam" id="PF00135">
    <property type="entry name" value="COesterase"/>
    <property type="match status" value="1"/>
</dbReference>
<evidence type="ECO:0000256" key="3">
    <source>
        <dbReference type="ARBA" id="ARBA00022801"/>
    </source>
</evidence>
<evidence type="ECO:0000313" key="6">
    <source>
        <dbReference type="EMBL" id="KAK8767891.1"/>
    </source>
</evidence>
<dbReference type="GO" id="GO:0006581">
    <property type="term" value="P:acetylcholine catabolic process"/>
    <property type="evidence" value="ECO:0007669"/>
    <property type="project" value="TreeGrafter"/>
</dbReference>
<proteinExistence type="inferred from homology"/>
<accession>A0AAQ4DZK1</accession>
<dbReference type="GO" id="GO:0005886">
    <property type="term" value="C:plasma membrane"/>
    <property type="evidence" value="ECO:0007669"/>
    <property type="project" value="TreeGrafter"/>
</dbReference>
<comment type="similarity">
    <text evidence="1">Belongs to the type-B carboxylesterase/lipase family.</text>
</comment>
<dbReference type="Proteomes" id="UP001321473">
    <property type="component" value="Unassembled WGS sequence"/>
</dbReference>
<dbReference type="InterPro" id="IPR002018">
    <property type="entry name" value="CarbesteraseB"/>
</dbReference>
<gene>
    <name evidence="6" type="ORF">V5799_005327</name>
</gene>
<dbReference type="PANTHER" id="PTHR43918">
    <property type="entry name" value="ACETYLCHOLINESTERASE"/>
    <property type="match status" value="1"/>
</dbReference>
<protein>
    <recommendedName>
        <fullName evidence="5">Carboxylesterase type B domain-containing protein</fullName>
    </recommendedName>
</protein>
<dbReference type="AlphaFoldDB" id="A0AAQ4DZK1"/>
<dbReference type="GO" id="GO:0003990">
    <property type="term" value="F:acetylcholinesterase activity"/>
    <property type="evidence" value="ECO:0007669"/>
    <property type="project" value="TreeGrafter"/>
</dbReference>
<evidence type="ECO:0000259" key="5">
    <source>
        <dbReference type="Pfam" id="PF00135"/>
    </source>
</evidence>
<dbReference type="Gene3D" id="3.40.50.1820">
    <property type="entry name" value="alpha/beta hydrolase"/>
    <property type="match status" value="1"/>
</dbReference>
<evidence type="ECO:0000313" key="7">
    <source>
        <dbReference type="Proteomes" id="UP001321473"/>
    </source>
</evidence>
<organism evidence="6 7">
    <name type="scientific">Amblyomma americanum</name>
    <name type="common">Lone star tick</name>
    <dbReference type="NCBI Taxonomy" id="6943"/>
    <lineage>
        <taxon>Eukaryota</taxon>
        <taxon>Metazoa</taxon>
        <taxon>Ecdysozoa</taxon>
        <taxon>Arthropoda</taxon>
        <taxon>Chelicerata</taxon>
        <taxon>Arachnida</taxon>
        <taxon>Acari</taxon>
        <taxon>Parasitiformes</taxon>
        <taxon>Ixodida</taxon>
        <taxon>Ixodoidea</taxon>
        <taxon>Ixodidae</taxon>
        <taxon>Amblyomminae</taxon>
        <taxon>Amblyomma</taxon>
    </lineage>
</organism>
<dbReference type="SUPFAM" id="SSF53474">
    <property type="entry name" value="alpha/beta-Hydrolases"/>
    <property type="match status" value="1"/>
</dbReference>
<dbReference type="PANTHER" id="PTHR43918:SF4">
    <property type="entry name" value="CARBOXYLIC ESTER HYDROLASE"/>
    <property type="match status" value="1"/>
</dbReference>
<keyword evidence="2" id="KW-0719">Serine esterase</keyword>
<evidence type="ECO:0000256" key="4">
    <source>
        <dbReference type="ARBA" id="ARBA00023180"/>
    </source>
</evidence>